<dbReference type="NCBIfam" id="TIGR04256">
    <property type="entry name" value="GxxExxY"/>
    <property type="match status" value="1"/>
</dbReference>
<sequence>MILMDTNSSKIIYPRLSYALTGMCFSVHNELGPYCREKQYSDLLEIKLKEAGLNYRRECGVGDSGNILDFIVDDKIVIEVKAKRLLSKSDYYQAQRYLQQTKLRLALLVNFQNRYVKPVRVIRIDSQNSKKYGGAD</sequence>
<name>A0A2H0UPA9_9BACT</name>
<accession>A0A2H0UPA9</accession>
<dbReference type="InterPro" id="IPR026350">
    <property type="entry name" value="GxxExxY"/>
</dbReference>
<evidence type="ECO:0008006" key="3">
    <source>
        <dbReference type="Google" id="ProtNLM"/>
    </source>
</evidence>
<dbReference type="AlphaFoldDB" id="A0A2H0UPA9"/>
<evidence type="ECO:0000313" key="2">
    <source>
        <dbReference type="Proteomes" id="UP000230903"/>
    </source>
</evidence>
<protein>
    <recommendedName>
        <fullName evidence="3">GxxExxY protein</fullName>
    </recommendedName>
</protein>
<dbReference type="EMBL" id="PFBC01000006">
    <property type="protein sequence ID" value="PIR88230.1"/>
    <property type="molecule type" value="Genomic_DNA"/>
</dbReference>
<organism evidence="1 2">
    <name type="scientific">Candidatus Harrisonbacteria bacterium CG10_big_fil_rev_8_21_14_0_10_45_28</name>
    <dbReference type="NCBI Taxonomy" id="1974586"/>
    <lineage>
        <taxon>Bacteria</taxon>
        <taxon>Candidatus Harrisoniibacteriota</taxon>
    </lineage>
</organism>
<dbReference type="Pfam" id="PF13366">
    <property type="entry name" value="PDDEXK_3"/>
    <property type="match status" value="1"/>
</dbReference>
<comment type="caution">
    <text evidence="1">The sequence shown here is derived from an EMBL/GenBank/DDBJ whole genome shotgun (WGS) entry which is preliminary data.</text>
</comment>
<proteinExistence type="predicted"/>
<gene>
    <name evidence="1" type="ORF">COU10_00360</name>
</gene>
<dbReference type="Proteomes" id="UP000230903">
    <property type="component" value="Unassembled WGS sequence"/>
</dbReference>
<reference evidence="2" key="1">
    <citation type="submission" date="2017-09" db="EMBL/GenBank/DDBJ databases">
        <title>Depth-based differentiation of microbial function through sediment-hosted aquifers and enrichment of novel symbionts in the deep terrestrial subsurface.</title>
        <authorList>
            <person name="Probst A.J."/>
            <person name="Ladd B."/>
            <person name="Jarett J.K."/>
            <person name="Geller-Mcgrath D.E."/>
            <person name="Sieber C.M.K."/>
            <person name="Emerson J.B."/>
            <person name="Anantharaman K."/>
            <person name="Thomas B.C."/>
            <person name="Malmstrom R."/>
            <person name="Stieglmeier M."/>
            <person name="Klingl A."/>
            <person name="Woyke T."/>
            <person name="Ryan C.M."/>
            <person name="Banfield J.F."/>
        </authorList>
    </citation>
    <scope>NUCLEOTIDE SEQUENCE [LARGE SCALE GENOMIC DNA]</scope>
</reference>
<evidence type="ECO:0000313" key="1">
    <source>
        <dbReference type="EMBL" id="PIR88230.1"/>
    </source>
</evidence>